<evidence type="ECO:0000313" key="1">
    <source>
        <dbReference type="EMBL" id="EEN83536.1"/>
    </source>
</evidence>
<dbReference type="EMBL" id="ACNN01000005">
    <property type="protein sequence ID" value="EEN83536.1"/>
    <property type="molecule type" value="Genomic_DNA"/>
</dbReference>
<reference evidence="1 2" key="1">
    <citation type="submission" date="2009-04" db="EMBL/GenBank/DDBJ databases">
        <authorList>
            <person name="Sebastian Y."/>
            <person name="Madupu R."/>
            <person name="Durkin A.S."/>
            <person name="Torralba M."/>
            <person name="Methe B."/>
            <person name="Sutton G.G."/>
            <person name="Strausberg R.L."/>
            <person name="Nelson K.E."/>
        </authorList>
    </citation>
    <scope>NUCLEOTIDE SEQUENCE [LARGE SCALE GENOMIC DNA]</scope>
    <source>
        <strain evidence="2">ATCC 35406 / BCRC 14492 / JCM 8526 / NCTC 13058 / HG 370</strain>
    </source>
</reference>
<keyword evidence="2" id="KW-1185">Reference proteome</keyword>
<accession>C3J7V3</accession>
<dbReference type="RefSeq" id="WP_004332003.1">
    <property type="nucleotide sequence ID" value="NZ_ACNN01000005.1"/>
</dbReference>
<gene>
    <name evidence="1" type="ORF">POREN0001_1195</name>
</gene>
<sequence>MADIIQIQELCLSLPGVEECFPFDETTLVFKVSGKMFALIPLEKDPQMMVKCDPDLAEEWRLRFEEVEPAFHMNKKHWNSVILGGTLSWERVEKMLLHSYYLVVQGLPKRLRCTLTLPDSLADYAHPQL</sequence>
<dbReference type="GeneID" id="93365515"/>
<dbReference type="SUPFAM" id="SSF142906">
    <property type="entry name" value="YjbR-like"/>
    <property type="match status" value="1"/>
</dbReference>
<dbReference type="Proteomes" id="UP000004295">
    <property type="component" value="Unassembled WGS sequence"/>
</dbReference>
<proteinExistence type="predicted"/>
<dbReference type="eggNOG" id="COG2315">
    <property type="taxonomic scope" value="Bacteria"/>
</dbReference>
<dbReference type="AlphaFoldDB" id="C3J7V3"/>
<evidence type="ECO:0000313" key="2">
    <source>
        <dbReference type="Proteomes" id="UP000004295"/>
    </source>
</evidence>
<dbReference type="PANTHER" id="PTHR35145:SF1">
    <property type="entry name" value="CYTOPLASMIC PROTEIN"/>
    <property type="match status" value="1"/>
</dbReference>
<dbReference type="Gene3D" id="3.90.1150.30">
    <property type="match status" value="1"/>
</dbReference>
<evidence type="ECO:0008006" key="3">
    <source>
        <dbReference type="Google" id="ProtNLM"/>
    </source>
</evidence>
<dbReference type="STRING" id="553175.POREN0001_1195"/>
<dbReference type="InterPro" id="IPR038056">
    <property type="entry name" value="YjbR-like_sf"/>
</dbReference>
<dbReference type="Pfam" id="PF04237">
    <property type="entry name" value="YjbR"/>
    <property type="match status" value="1"/>
</dbReference>
<name>C3J7V3_POREA</name>
<protein>
    <recommendedName>
        <fullName evidence="3">MmcQ-like protein</fullName>
    </recommendedName>
</protein>
<dbReference type="InterPro" id="IPR058532">
    <property type="entry name" value="YjbR/MT2646/Rv2570-like"/>
</dbReference>
<dbReference type="InterPro" id="IPR007351">
    <property type="entry name" value="YjbR"/>
</dbReference>
<comment type="caution">
    <text evidence="1">The sequence shown here is derived from an EMBL/GenBank/DDBJ whole genome shotgun (WGS) entry which is preliminary data.</text>
</comment>
<organism evidence="1 2">
    <name type="scientific">Porphyromonas endodontalis (strain ATCC 35406 / DSM 24491 / JCM 8526 / CCUG 16442 / BCRC 14492 / NCTC 13058 / HG 370)</name>
    <name type="common">Bacteroides endodontalis</name>
    <dbReference type="NCBI Taxonomy" id="553175"/>
    <lineage>
        <taxon>Bacteria</taxon>
        <taxon>Pseudomonadati</taxon>
        <taxon>Bacteroidota</taxon>
        <taxon>Bacteroidia</taxon>
        <taxon>Bacteroidales</taxon>
        <taxon>Porphyromonadaceae</taxon>
        <taxon>Porphyromonas</taxon>
    </lineage>
</organism>
<dbReference type="PANTHER" id="PTHR35145">
    <property type="entry name" value="CYTOPLASMIC PROTEIN-RELATED"/>
    <property type="match status" value="1"/>
</dbReference>